<gene>
    <name evidence="3" type="ORF">TCIL3000_11_10300</name>
</gene>
<dbReference type="GO" id="GO:0016787">
    <property type="term" value="F:hydrolase activity"/>
    <property type="evidence" value="ECO:0007669"/>
    <property type="project" value="UniProtKB-KW"/>
</dbReference>
<evidence type="ECO:0000313" key="3">
    <source>
        <dbReference type="EMBL" id="CCC95558.1"/>
    </source>
</evidence>
<feature type="domain" description="Nudix hydrolase" evidence="2">
    <location>
        <begin position="71"/>
        <end position="221"/>
    </location>
</feature>
<dbReference type="AlphaFoldDB" id="G0V1N7"/>
<dbReference type="InterPro" id="IPR020084">
    <property type="entry name" value="NUDIX_hydrolase_CS"/>
</dbReference>
<sequence length="241" mass="27083">MRNQYRRLQLDVLKHGKFLRFCEVSYEPLSDNTMLEQKNRTNNSISKWELVQRTTGNIPLNLRHTTPVPFAIDCAEICALLSRGEDVFLILVAQYRPPLDAVVIEFPAGLVDPEEDVKAAALRELHEETGYTASLEDVISVSDALCLEPGLSDSCSKFVKIRVDGDKEANHSPQPHLQDGEDIEVILLPLRRGKTEGVICTPLEQLRCMMNERGMTENRAIIDARLAMFLEGLSYAVAMTL</sequence>
<dbReference type="PANTHER" id="PTHR11839:SF1">
    <property type="entry name" value="ADP-SUGAR PYROPHOSPHATASE"/>
    <property type="match status" value="1"/>
</dbReference>
<dbReference type="PROSITE" id="PS51462">
    <property type="entry name" value="NUDIX"/>
    <property type="match status" value="1"/>
</dbReference>
<dbReference type="PROSITE" id="PS00893">
    <property type="entry name" value="NUDIX_BOX"/>
    <property type="match status" value="1"/>
</dbReference>
<dbReference type="EMBL" id="HE575324">
    <property type="protein sequence ID" value="CCC95558.1"/>
    <property type="molecule type" value="Genomic_DNA"/>
</dbReference>
<organism evidence="3">
    <name type="scientific">Trypanosoma congolense (strain IL3000)</name>
    <dbReference type="NCBI Taxonomy" id="1068625"/>
    <lineage>
        <taxon>Eukaryota</taxon>
        <taxon>Discoba</taxon>
        <taxon>Euglenozoa</taxon>
        <taxon>Kinetoplastea</taxon>
        <taxon>Metakinetoplastina</taxon>
        <taxon>Trypanosomatida</taxon>
        <taxon>Trypanosomatidae</taxon>
        <taxon>Trypanosoma</taxon>
        <taxon>Nannomonas</taxon>
    </lineage>
</organism>
<dbReference type="Gene3D" id="3.90.79.10">
    <property type="entry name" value="Nucleoside Triphosphate Pyrophosphohydrolase"/>
    <property type="match status" value="1"/>
</dbReference>
<protein>
    <submittedName>
        <fullName evidence="3">Uncharacterized protein TCIL3000_11_10300</fullName>
    </submittedName>
</protein>
<dbReference type="InterPro" id="IPR015797">
    <property type="entry name" value="NUDIX_hydrolase-like_dom_sf"/>
</dbReference>
<dbReference type="CDD" id="cd18888">
    <property type="entry name" value="NUDIX_ADPRase_Nudt5"/>
    <property type="match status" value="1"/>
</dbReference>
<evidence type="ECO:0000259" key="2">
    <source>
        <dbReference type="PROSITE" id="PS51462"/>
    </source>
</evidence>
<evidence type="ECO:0000256" key="1">
    <source>
        <dbReference type="ARBA" id="ARBA00022801"/>
    </source>
</evidence>
<dbReference type="GO" id="GO:0006753">
    <property type="term" value="P:nucleoside phosphate metabolic process"/>
    <property type="evidence" value="ECO:0007669"/>
    <property type="project" value="TreeGrafter"/>
</dbReference>
<dbReference type="GO" id="GO:0019693">
    <property type="term" value="P:ribose phosphate metabolic process"/>
    <property type="evidence" value="ECO:0007669"/>
    <property type="project" value="TreeGrafter"/>
</dbReference>
<accession>G0V1N7</accession>
<dbReference type="SUPFAM" id="SSF55811">
    <property type="entry name" value="Nudix"/>
    <property type="match status" value="1"/>
</dbReference>
<dbReference type="PANTHER" id="PTHR11839">
    <property type="entry name" value="UDP/ADP-SUGAR PYROPHOSPHATASE"/>
    <property type="match status" value="1"/>
</dbReference>
<dbReference type="Pfam" id="PF00293">
    <property type="entry name" value="NUDIX"/>
    <property type="match status" value="1"/>
</dbReference>
<dbReference type="InterPro" id="IPR000086">
    <property type="entry name" value="NUDIX_hydrolase_dom"/>
</dbReference>
<name>G0V1N7_TRYCI</name>
<reference evidence="3" key="1">
    <citation type="journal article" date="2012" name="Proc. Natl. Acad. Sci. U.S.A.">
        <title>Antigenic diversity is generated by distinct evolutionary mechanisms in African trypanosome species.</title>
        <authorList>
            <person name="Jackson A.P."/>
            <person name="Berry A."/>
            <person name="Aslett M."/>
            <person name="Allison H.C."/>
            <person name="Burton P."/>
            <person name="Vavrova-Anderson J."/>
            <person name="Brown R."/>
            <person name="Browne H."/>
            <person name="Corton N."/>
            <person name="Hauser H."/>
            <person name="Gamble J."/>
            <person name="Gilderthorp R."/>
            <person name="Marcello L."/>
            <person name="McQuillan J."/>
            <person name="Otto T.D."/>
            <person name="Quail M.A."/>
            <person name="Sanders M.J."/>
            <person name="van Tonder A."/>
            <person name="Ginger M.L."/>
            <person name="Field M.C."/>
            <person name="Barry J.D."/>
            <person name="Hertz-Fowler C."/>
            <person name="Berriman M."/>
        </authorList>
    </citation>
    <scope>NUCLEOTIDE SEQUENCE</scope>
    <source>
        <strain evidence="3">IL3000</strain>
    </source>
</reference>
<keyword evidence="1" id="KW-0378">Hydrolase</keyword>
<proteinExistence type="predicted"/>
<dbReference type="VEuPathDB" id="TriTrypDB:TcIL3000.11.10300"/>